<dbReference type="Proteomes" id="UP001213799">
    <property type="component" value="Unassembled WGS sequence"/>
</dbReference>
<dbReference type="RefSeq" id="XP_056757813.1">
    <property type="nucleotide sequence ID" value="XM_056892818.1"/>
</dbReference>
<reference evidence="3" key="1">
    <citation type="journal article" date="2023" name="IMA Fungus">
        <title>Comparative genomic study of the Penicillium genus elucidates a diverse pangenome and 15 lateral gene transfer events.</title>
        <authorList>
            <person name="Petersen C."/>
            <person name="Sorensen T."/>
            <person name="Nielsen M.R."/>
            <person name="Sondergaard T.E."/>
            <person name="Sorensen J.L."/>
            <person name="Fitzpatrick D.A."/>
            <person name="Frisvad J.C."/>
            <person name="Nielsen K.L."/>
        </authorList>
    </citation>
    <scope>NUCLEOTIDE SEQUENCE</scope>
    <source>
        <strain evidence="3">IBT 12815</strain>
    </source>
</reference>
<evidence type="ECO:0000256" key="2">
    <source>
        <dbReference type="SAM" id="Phobius"/>
    </source>
</evidence>
<dbReference type="AlphaFoldDB" id="A0AAD6EG33"/>
<evidence type="ECO:0000256" key="1">
    <source>
        <dbReference type="SAM" id="MobiDB-lite"/>
    </source>
</evidence>
<keyword evidence="2" id="KW-1133">Transmembrane helix</keyword>
<name>A0AAD6EG33_9EURO</name>
<reference evidence="3" key="2">
    <citation type="submission" date="2023-01" db="EMBL/GenBank/DDBJ databases">
        <authorList>
            <person name="Petersen C."/>
        </authorList>
    </citation>
    <scope>NUCLEOTIDE SEQUENCE</scope>
    <source>
        <strain evidence="3">IBT 12815</strain>
    </source>
</reference>
<dbReference type="GeneID" id="81583060"/>
<organism evidence="3 4">
    <name type="scientific">Penicillium hordei</name>
    <dbReference type="NCBI Taxonomy" id="40994"/>
    <lineage>
        <taxon>Eukaryota</taxon>
        <taxon>Fungi</taxon>
        <taxon>Dikarya</taxon>
        <taxon>Ascomycota</taxon>
        <taxon>Pezizomycotina</taxon>
        <taxon>Eurotiomycetes</taxon>
        <taxon>Eurotiomycetidae</taxon>
        <taxon>Eurotiales</taxon>
        <taxon>Aspergillaceae</taxon>
        <taxon>Penicillium</taxon>
    </lineage>
</organism>
<sequence length="159" mass="17486">MAPLEAQRLAAVPIPDGITARAGTHHGDPSRAMSRPMKRNVNTANGSASSEPNLGLGLEGAESDLHWEAATDAIRSNIFATLAWDLQHGRRERGQSHRVLRDGYCSLVFDDETGFDGATTAQARENSKAFVKMRSGLVFIGIIVYVIIYNSYVFYYGYY</sequence>
<comment type="caution">
    <text evidence="3">The sequence shown here is derived from an EMBL/GenBank/DDBJ whole genome shotgun (WGS) entry which is preliminary data.</text>
</comment>
<proteinExistence type="predicted"/>
<keyword evidence="2" id="KW-0812">Transmembrane</keyword>
<keyword evidence="4" id="KW-1185">Reference proteome</keyword>
<keyword evidence="2" id="KW-0472">Membrane</keyword>
<feature type="transmembrane region" description="Helical" evidence="2">
    <location>
        <begin position="137"/>
        <end position="158"/>
    </location>
</feature>
<feature type="region of interest" description="Disordered" evidence="1">
    <location>
        <begin position="15"/>
        <end position="54"/>
    </location>
</feature>
<accession>A0AAD6EG33</accession>
<evidence type="ECO:0000313" key="4">
    <source>
        <dbReference type="Proteomes" id="UP001213799"/>
    </source>
</evidence>
<gene>
    <name evidence="3" type="ORF">N7537_001760</name>
</gene>
<protein>
    <submittedName>
        <fullName evidence="3">Uncharacterized protein</fullName>
    </submittedName>
</protein>
<dbReference type="EMBL" id="JAQJAE010000001">
    <property type="protein sequence ID" value="KAJ5616646.1"/>
    <property type="molecule type" value="Genomic_DNA"/>
</dbReference>
<feature type="compositionally biased region" description="Polar residues" evidence="1">
    <location>
        <begin position="40"/>
        <end position="52"/>
    </location>
</feature>
<evidence type="ECO:0000313" key="3">
    <source>
        <dbReference type="EMBL" id="KAJ5616646.1"/>
    </source>
</evidence>